<protein>
    <submittedName>
        <fullName evidence="3">Aldolase</fullName>
    </submittedName>
</protein>
<dbReference type="InParanoid" id="A0A165FCL4"/>
<keyword evidence="4" id="KW-1185">Reference proteome</keyword>
<name>A0A165FCL4_9BASI</name>
<dbReference type="Gene3D" id="3.20.20.70">
    <property type="entry name" value="Aldolase class I"/>
    <property type="match status" value="1"/>
</dbReference>
<dbReference type="Pfam" id="PF00923">
    <property type="entry name" value="TAL_FSA"/>
    <property type="match status" value="1"/>
</dbReference>
<dbReference type="OrthoDB" id="1711136at2759"/>
<dbReference type="STRING" id="1353952.A0A165FCL4"/>
<feature type="region of interest" description="Disordered" evidence="2">
    <location>
        <begin position="256"/>
        <end position="289"/>
    </location>
</feature>
<sequence>MTTATLLDTLHAALQIDVDSFSPAISTSIPFPPCDQTSNQLWTLDEIQKPEVRELVEGAVKEYWHRGWEKTCDRIAALLCARNIPNISGRVLLQVSCRYAYDMDEVVSHAWSYASELERVGIPRERICIKIPSTGPALNAAVPLRATGIETLGTALFGLPQAIAAAQAGCLSISPYFNEIRAHFDKSLWPDVEDPAKEHPMSARVVHIVTTLHKLAQETGERMPEVKLASFLSAKEAMAAIELGCHSVTLPGPVLDSLKSTPSTSPPSSRPKDYKPYAQPPNLPPRLQMLENTDPLASADWDGKLASTSLDYLAGNGELLDAAIQADPITRERLGDALEAFVDAEMKMQAFLEEIARGLGLEKAKAEEGAAGEDGQPALEE</sequence>
<evidence type="ECO:0000256" key="2">
    <source>
        <dbReference type="SAM" id="MobiDB-lite"/>
    </source>
</evidence>
<dbReference type="EMBL" id="KV423976">
    <property type="protein sequence ID" value="KZT56552.1"/>
    <property type="molecule type" value="Genomic_DNA"/>
</dbReference>
<dbReference type="GO" id="GO:0004801">
    <property type="term" value="F:transaldolase activity"/>
    <property type="evidence" value="ECO:0007669"/>
    <property type="project" value="TreeGrafter"/>
</dbReference>
<dbReference type="GO" id="GO:0009052">
    <property type="term" value="P:pentose-phosphate shunt, non-oxidative branch"/>
    <property type="evidence" value="ECO:0007669"/>
    <property type="project" value="TreeGrafter"/>
</dbReference>
<dbReference type="Proteomes" id="UP000076842">
    <property type="component" value="Unassembled WGS sequence"/>
</dbReference>
<dbReference type="InterPro" id="IPR001585">
    <property type="entry name" value="TAL/FSA"/>
</dbReference>
<dbReference type="PANTHER" id="PTHR10683">
    <property type="entry name" value="TRANSALDOLASE"/>
    <property type="match status" value="1"/>
</dbReference>
<keyword evidence="1" id="KW-0704">Schiff base</keyword>
<evidence type="ECO:0000256" key="1">
    <source>
        <dbReference type="ARBA" id="ARBA00023270"/>
    </source>
</evidence>
<evidence type="ECO:0000313" key="4">
    <source>
        <dbReference type="Proteomes" id="UP000076842"/>
    </source>
</evidence>
<organism evidence="3 4">
    <name type="scientific">Calocera cornea HHB12733</name>
    <dbReference type="NCBI Taxonomy" id="1353952"/>
    <lineage>
        <taxon>Eukaryota</taxon>
        <taxon>Fungi</taxon>
        <taxon>Dikarya</taxon>
        <taxon>Basidiomycota</taxon>
        <taxon>Agaricomycotina</taxon>
        <taxon>Dacrymycetes</taxon>
        <taxon>Dacrymycetales</taxon>
        <taxon>Dacrymycetaceae</taxon>
        <taxon>Calocera</taxon>
    </lineage>
</organism>
<reference evidence="3 4" key="1">
    <citation type="journal article" date="2016" name="Mol. Biol. Evol.">
        <title>Comparative Genomics of Early-Diverging Mushroom-Forming Fungi Provides Insights into the Origins of Lignocellulose Decay Capabilities.</title>
        <authorList>
            <person name="Nagy L.G."/>
            <person name="Riley R."/>
            <person name="Tritt A."/>
            <person name="Adam C."/>
            <person name="Daum C."/>
            <person name="Floudas D."/>
            <person name="Sun H."/>
            <person name="Yadav J.S."/>
            <person name="Pangilinan J."/>
            <person name="Larsson K.H."/>
            <person name="Matsuura K."/>
            <person name="Barry K."/>
            <person name="Labutti K."/>
            <person name="Kuo R."/>
            <person name="Ohm R.A."/>
            <person name="Bhattacharya S.S."/>
            <person name="Shirouzu T."/>
            <person name="Yoshinaga Y."/>
            <person name="Martin F.M."/>
            <person name="Grigoriev I.V."/>
            <person name="Hibbett D.S."/>
        </authorList>
    </citation>
    <scope>NUCLEOTIDE SEQUENCE [LARGE SCALE GENOMIC DNA]</scope>
    <source>
        <strain evidence="3 4">HHB12733</strain>
    </source>
</reference>
<dbReference type="SUPFAM" id="SSF51569">
    <property type="entry name" value="Aldolase"/>
    <property type="match status" value="1"/>
</dbReference>
<dbReference type="AlphaFoldDB" id="A0A165FCL4"/>
<gene>
    <name evidence="3" type="ORF">CALCODRAFT_497346</name>
</gene>
<dbReference type="InterPro" id="IPR013785">
    <property type="entry name" value="Aldolase_TIM"/>
</dbReference>
<accession>A0A165FCL4</accession>
<evidence type="ECO:0000313" key="3">
    <source>
        <dbReference type="EMBL" id="KZT56552.1"/>
    </source>
</evidence>
<dbReference type="PANTHER" id="PTHR10683:SF39">
    <property type="entry name" value="TRANSALDOLASE"/>
    <property type="match status" value="1"/>
</dbReference>
<proteinExistence type="predicted"/>
<dbReference type="GO" id="GO:0005975">
    <property type="term" value="P:carbohydrate metabolic process"/>
    <property type="evidence" value="ECO:0007669"/>
    <property type="project" value="InterPro"/>
</dbReference>